<keyword evidence="2" id="KW-1185">Reference proteome</keyword>
<name>A0A368G177_ANCCA</name>
<dbReference type="Proteomes" id="UP000252519">
    <property type="component" value="Unassembled WGS sequence"/>
</dbReference>
<protein>
    <submittedName>
        <fullName evidence="1">Uncharacterized protein</fullName>
    </submittedName>
</protein>
<dbReference type="EMBL" id="JOJR01000530">
    <property type="protein sequence ID" value="RCN36735.1"/>
    <property type="molecule type" value="Genomic_DNA"/>
</dbReference>
<dbReference type="OrthoDB" id="67700at2759"/>
<organism evidence="1 2">
    <name type="scientific">Ancylostoma caninum</name>
    <name type="common">Dog hookworm</name>
    <dbReference type="NCBI Taxonomy" id="29170"/>
    <lineage>
        <taxon>Eukaryota</taxon>
        <taxon>Metazoa</taxon>
        <taxon>Ecdysozoa</taxon>
        <taxon>Nematoda</taxon>
        <taxon>Chromadorea</taxon>
        <taxon>Rhabditida</taxon>
        <taxon>Rhabditina</taxon>
        <taxon>Rhabditomorpha</taxon>
        <taxon>Strongyloidea</taxon>
        <taxon>Ancylostomatidae</taxon>
        <taxon>Ancylostomatinae</taxon>
        <taxon>Ancylostoma</taxon>
    </lineage>
</organism>
<gene>
    <name evidence="1" type="ORF">ANCCAN_17370</name>
</gene>
<evidence type="ECO:0000313" key="2">
    <source>
        <dbReference type="Proteomes" id="UP000252519"/>
    </source>
</evidence>
<accession>A0A368G177</accession>
<reference evidence="1 2" key="1">
    <citation type="submission" date="2014-10" db="EMBL/GenBank/DDBJ databases">
        <title>Draft genome of the hookworm Ancylostoma caninum.</title>
        <authorList>
            <person name="Mitreva M."/>
        </authorList>
    </citation>
    <scope>NUCLEOTIDE SEQUENCE [LARGE SCALE GENOMIC DNA]</scope>
    <source>
        <strain evidence="1 2">Baltimore</strain>
    </source>
</reference>
<dbReference type="AlphaFoldDB" id="A0A368G177"/>
<sequence>MMHEPESQLPSCRIRLIPLKMADFEDTDDEPKTPTVTIAFEYIEAEETFNFYIRRVSHAPFVPSIKMKNSRGVMHVAKNLSRKTWMGTKRSITWEVS</sequence>
<comment type="caution">
    <text evidence="1">The sequence shown here is derived from an EMBL/GenBank/DDBJ whole genome shotgun (WGS) entry which is preliminary data.</text>
</comment>
<proteinExistence type="predicted"/>
<evidence type="ECO:0000313" key="1">
    <source>
        <dbReference type="EMBL" id="RCN36735.1"/>
    </source>
</evidence>